<feature type="compositionally biased region" description="Polar residues" evidence="1">
    <location>
        <begin position="18"/>
        <end position="39"/>
    </location>
</feature>
<sequence length="1395" mass="151164">MASAAPPMKWEPDIAPESNRSLNQQPVGRSSPVRQNSLHAGNVLAPAGTSQASDTSVSIGTSLGRPEEVSNEYGDSQTPTPPHFQSPPPATPLQQGTSGSSGTSAGDWSPHPKLSQQNSVEKVQAVASNPPVDPTSCNGPHSIAALQEKLYQLTSQTTEALAAQQSKSEEVKAAAAAVNEIPVSEGGTGADGKSYTMGVSSHEVMGEGTQLGGIEGSTRGDDERLRAMGDVRRTDECEVNLNCGIMTQSVPMPVPLQASQVPLQSNQMPVHTSTAIPASCLTYHPLAVGSISLPTSGFTGALPYWTASPSPSTSSVASPQSSSVSEQHGVPQSHHPLSHILSSAQVPLLCSSSSASSSHSATPHAPVSYDVNMQTLQQKLASISMTGAQPLGPLSPQSTLHSSVVAGTIPHHQTIEGVAVVQHQVSTPPVLTPSPVRDLTPMGVPAATLPPEMTGPERPHHLEVVDEAHMIPQAQVPTSFPPSMSSADREGSAFSAVIVDGVHLAEGYVETEAGGQIDSAPSAMPPQVLEVGGTGKEEAGRMRTRPAAIDLHDLEQELAKIHTSYRRGETPAVAAANQVMQQPPILPIPPISGQHTPLPAPTMGYQHPEFPAPQLSSQLPANDYLFISMSQPLATSTQQSAYIPSVVQYQEYQEFKPIARDTKVVEGTTGEQIAPSREFHSIASQIGDYAAVGISSLAACQVLGSQETVREFVGDQRPDMGMLPHPTPVITPLMECSANNTPESLKEDFETGKDKEYEREGSSGAVNNSEATKLPPVRKISRFQVSIVPEQPSGPEVSETGQAESSTAKTVTQSNVSENQTHKPSVMEVRRGRFSVVTHPDLSLLKDGEPSKPKAKAATDPEDEEDEGVADWKESDEELVGRVKGDDRIGWREPSSPKRTKAQPHPSPSHPLSQNMRANTSTLLAPPTWHPYQQTHQDGGQMSPQFTFPQPVIRSQHHRQRMVSCVMDYGSGEANQEYWQYPQKSWSHWNPGDDTHTEEFAPEVKEDSHHLRRQFAVDNPESYSTVPLSPHSPTVPPFHSKHSHFIPHVSQASGLPRTNSLGDFNKEPSLVGNIPKQRPQLTIPTVIQPCPSRTTDSGNPPLQRWVSFNDLEFAGRGPPQSPGGHRRRMLPELPKTFNSHPSSTPLSRSSSMHHLPERSSGYQRSCSVGPMSIELDHISPAKVPTPIRTSPHAHPRNMGGDEPRHLLVARLKQAKSMVDLAPGQSLPTSFNFREEPKGEWGQEQNPYLQVPTTPTETRGSQPHSHYHTVHAGMRSEKWMHPRWDDSREWKNSLHMREDQRESFASQGEDMECPLQRSTGYRNRPEDVFEEEWDDISNPLPSSVGFTPLSIQRDRLARLAENLSRHPDPEDIRRSCGHRSPTMKSLAASFDLGKSM</sequence>
<keyword evidence="3" id="KW-1185">Reference proteome</keyword>
<feature type="region of interest" description="Disordered" evidence="1">
    <location>
        <begin position="309"/>
        <end position="335"/>
    </location>
</feature>
<protein>
    <submittedName>
        <fullName evidence="2">Uncharacterized protein</fullName>
    </submittedName>
</protein>
<proteinExistence type="predicted"/>
<dbReference type="EMBL" id="KZ308153">
    <property type="protein sequence ID" value="KAG8223133.1"/>
    <property type="molecule type" value="Genomic_DNA"/>
</dbReference>
<reference evidence="2" key="2">
    <citation type="submission" date="2017-10" db="EMBL/GenBank/DDBJ databases">
        <title>Ladona fulva Genome sequencing and assembly.</title>
        <authorList>
            <person name="Murali S."/>
            <person name="Richards S."/>
            <person name="Bandaranaike D."/>
            <person name="Bellair M."/>
            <person name="Blankenburg K."/>
            <person name="Chao H."/>
            <person name="Dinh H."/>
            <person name="Doddapaneni H."/>
            <person name="Dugan-Rocha S."/>
            <person name="Elkadiri S."/>
            <person name="Gnanaolivu R."/>
            <person name="Hernandez B."/>
            <person name="Skinner E."/>
            <person name="Javaid M."/>
            <person name="Lee S."/>
            <person name="Li M."/>
            <person name="Ming W."/>
            <person name="Munidasa M."/>
            <person name="Muniz J."/>
            <person name="Nguyen L."/>
            <person name="Hughes D."/>
            <person name="Osuji N."/>
            <person name="Pu L.-L."/>
            <person name="Puazo M."/>
            <person name="Qu C."/>
            <person name="Quiroz J."/>
            <person name="Raj R."/>
            <person name="Weissenberger G."/>
            <person name="Xin Y."/>
            <person name="Zou X."/>
            <person name="Han Y."/>
            <person name="Worley K."/>
            <person name="Muzny D."/>
            <person name="Gibbs R."/>
        </authorList>
    </citation>
    <scope>NUCLEOTIDE SEQUENCE</scope>
    <source>
        <strain evidence="2">Sampled in the wild</strain>
    </source>
</reference>
<gene>
    <name evidence="2" type="ORF">J437_LFUL000555</name>
</gene>
<organism evidence="2 3">
    <name type="scientific">Ladona fulva</name>
    <name type="common">Scarce chaser dragonfly</name>
    <name type="synonym">Libellula fulva</name>
    <dbReference type="NCBI Taxonomy" id="123851"/>
    <lineage>
        <taxon>Eukaryota</taxon>
        <taxon>Metazoa</taxon>
        <taxon>Ecdysozoa</taxon>
        <taxon>Arthropoda</taxon>
        <taxon>Hexapoda</taxon>
        <taxon>Insecta</taxon>
        <taxon>Pterygota</taxon>
        <taxon>Palaeoptera</taxon>
        <taxon>Odonata</taxon>
        <taxon>Epiprocta</taxon>
        <taxon>Anisoptera</taxon>
        <taxon>Libelluloidea</taxon>
        <taxon>Libellulidae</taxon>
        <taxon>Ladona</taxon>
    </lineage>
</organism>
<dbReference type="Proteomes" id="UP000792457">
    <property type="component" value="Unassembled WGS sequence"/>
</dbReference>
<feature type="compositionally biased region" description="Polar residues" evidence="1">
    <location>
        <begin position="48"/>
        <end position="61"/>
    </location>
</feature>
<feature type="region of interest" description="Disordered" evidence="1">
    <location>
        <begin position="1115"/>
        <end position="1165"/>
    </location>
</feature>
<feature type="compositionally biased region" description="Low complexity" evidence="1">
    <location>
        <begin position="309"/>
        <end position="325"/>
    </location>
</feature>
<accession>A0A8K0JVE5</accession>
<reference evidence="2" key="1">
    <citation type="submission" date="2013-04" db="EMBL/GenBank/DDBJ databases">
        <authorList>
            <person name="Qu J."/>
            <person name="Murali S.C."/>
            <person name="Bandaranaike D."/>
            <person name="Bellair M."/>
            <person name="Blankenburg K."/>
            <person name="Chao H."/>
            <person name="Dinh H."/>
            <person name="Doddapaneni H."/>
            <person name="Downs B."/>
            <person name="Dugan-Rocha S."/>
            <person name="Elkadiri S."/>
            <person name="Gnanaolivu R.D."/>
            <person name="Hernandez B."/>
            <person name="Javaid M."/>
            <person name="Jayaseelan J.C."/>
            <person name="Lee S."/>
            <person name="Li M."/>
            <person name="Ming W."/>
            <person name="Munidasa M."/>
            <person name="Muniz J."/>
            <person name="Nguyen L."/>
            <person name="Ongeri F."/>
            <person name="Osuji N."/>
            <person name="Pu L.-L."/>
            <person name="Puazo M."/>
            <person name="Qu C."/>
            <person name="Quiroz J."/>
            <person name="Raj R."/>
            <person name="Weissenberger G."/>
            <person name="Xin Y."/>
            <person name="Zou X."/>
            <person name="Han Y."/>
            <person name="Richards S."/>
            <person name="Worley K."/>
            <person name="Muzny D."/>
            <person name="Gibbs R."/>
        </authorList>
    </citation>
    <scope>NUCLEOTIDE SEQUENCE</scope>
    <source>
        <strain evidence="2">Sampled in the wild</strain>
    </source>
</reference>
<feature type="region of interest" description="Disordered" evidence="1">
    <location>
        <begin position="743"/>
        <end position="915"/>
    </location>
</feature>
<evidence type="ECO:0000313" key="2">
    <source>
        <dbReference type="EMBL" id="KAG8223133.1"/>
    </source>
</evidence>
<feature type="non-terminal residue" evidence="2">
    <location>
        <position position="1395"/>
    </location>
</feature>
<feature type="compositionally biased region" description="Acidic residues" evidence="1">
    <location>
        <begin position="860"/>
        <end position="878"/>
    </location>
</feature>
<feature type="compositionally biased region" description="Basic and acidic residues" evidence="1">
    <location>
        <begin position="879"/>
        <end position="891"/>
    </location>
</feature>
<feature type="compositionally biased region" description="Pro residues" evidence="1">
    <location>
        <begin position="79"/>
        <end position="91"/>
    </location>
</feature>
<evidence type="ECO:0000313" key="3">
    <source>
        <dbReference type="Proteomes" id="UP000792457"/>
    </source>
</evidence>
<evidence type="ECO:0000256" key="1">
    <source>
        <dbReference type="SAM" id="MobiDB-lite"/>
    </source>
</evidence>
<feature type="compositionally biased region" description="Basic and acidic residues" evidence="1">
    <location>
        <begin position="744"/>
        <end position="761"/>
    </location>
</feature>
<feature type="compositionally biased region" description="Low complexity" evidence="1">
    <location>
        <begin position="96"/>
        <end position="106"/>
    </location>
</feature>
<comment type="caution">
    <text evidence="2">The sequence shown here is derived from an EMBL/GenBank/DDBJ whole genome shotgun (WGS) entry which is preliminary data.</text>
</comment>
<dbReference type="OrthoDB" id="6782837at2759"/>
<feature type="compositionally biased region" description="Polar residues" evidence="1">
    <location>
        <begin position="799"/>
        <end position="823"/>
    </location>
</feature>
<feature type="region of interest" description="Disordered" evidence="1">
    <location>
        <begin position="1"/>
        <end position="141"/>
    </location>
</feature>
<name>A0A8K0JVE5_LADFU</name>
<feature type="compositionally biased region" description="Low complexity" evidence="1">
    <location>
        <begin position="1139"/>
        <end position="1153"/>
    </location>
</feature>